<dbReference type="EMBL" id="BSUZ01000001">
    <property type="protein sequence ID" value="GMA89005.1"/>
    <property type="molecule type" value="Genomic_DNA"/>
</dbReference>
<name>A0ABQ6JQL6_9ACTN</name>
<evidence type="ECO:0000313" key="1">
    <source>
        <dbReference type="EMBL" id="GMA89005.1"/>
    </source>
</evidence>
<proteinExistence type="predicted"/>
<accession>A0ABQ6JQL6</accession>
<comment type="caution">
    <text evidence="1">The sequence shown here is derived from an EMBL/GenBank/DDBJ whole genome shotgun (WGS) entry which is preliminary data.</text>
</comment>
<dbReference type="Proteomes" id="UP001157017">
    <property type="component" value="Unassembled WGS sequence"/>
</dbReference>
<keyword evidence="2" id="KW-1185">Reference proteome</keyword>
<reference evidence="2" key="1">
    <citation type="journal article" date="2019" name="Int. J. Syst. Evol. Microbiol.">
        <title>The Global Catalogue of Microorganisms (GCM) 10K type strain sequencing project: providing services to taxonomists for standard genome sequencing and annotation.</title>
        <authorList>
            <consortium name="The Broad Institute Genomics Platform"/>
            <consortium name="The Broad Institute Genome Sequencing Center for Infectious Disease"/>
            <person name="Wu L."/>
            <person name="Ma J."/>
        </authorList>
    </citation>
    <scope>NUCLEOTIDE SEQUENCE [LARGE SCALE GENOMIC DNA]</scope>
    <source>
        <strain evidence="2">NBRC 108730</strain>
    </source>
</reference>
<protein>
    <submittedName>
        <fullName evidence="1">Uncharacterized protein</fullName>
    </submittedName>
</protein>
<gene>
    <name evidence="1" type="ORF">GCM10025868_42550</name>
</gene>
<sequence length="97" mass="10412">MPGDLAAAVDLDDRRAVDRAVLRLGALARGVRRRVLEQQHGVGAPTGHDVGVHLALRLPSGQVLDRLRHEAGVDDLERALRRGRRGGHAPHATPLAC</sequence>
<evidence type="ECO:0000313" key="2">
    <source>
        <dbReference type="Proteomes" id="UP001157017"/>
    </source>
</evidence>
<organism evidence="1 2">
    <name type="scientific">Angustibacter aerolatus</name>
    <dbReference type="NCBI Taxonomy" id="1162965"/>
    <lineage>
        <taxon>Bacteria</taxon>
        <taxon>Bacillati</taxon>
        <taxon>Actinomycetota</taxon>
        <taxon>Actinomycetes</taxon>
        <taxon>Kineosporiales</taxon>
        <taxon>Kineosporiaceae</taxon>
    </lineage>
</organism>